<comment type="caution">
    <text evidence="2">The sequence shown here is derived from an EMBL/GenBank/DDBJ whole genome shotgun (WGS) entry which is preliminary data.</text>
</comment>
<evidence type="ECO:0000313" key="3">
    <source>
        <dbReference type="Proteomes" id="UP000293519"/>
    </source>
</evidence>
<keyword evidence="1" id="KW-0732">Signal</keyword>
<dbReference type="RefSeq" id="WP_130485228.1">
    <property type="nucleotide sequence ID" value="NZ_SGWW01000002.1"/>
</dbReference>
<dbReference type="OrthoDB" id="5083660at2"/>
<accession>A0A4Q7LS89</accession>
<feature type="chain" id="PRO_5020324511" description="LppP/LprE lipoprotein" evidence="1">
    <location>
        <begin position="49"/>
        <end position="323"/>
    </location>
</feature>
<evidence type="ECO:0008006" key="4">
    <source>
        <dbReference type="Google" id="ProtNLM"/>
    </source>
</evidence>
<organism evidence="2 3">
    <name type="scientific">Microcella putealis</name>
    <dbReference type="NCBI Taxonomy" id="337005"/>
    <lineage>
        <taxon>Bacteria</taxon>
        <taxon>Bacillati</taxon>
        <taxon>Actinomycetota</taxon>
        <taxon>Actinomycetes</taxon>
        <taxon>Micrococcales</taxon>
        <taxon>Microbacteriaceae</taxon>
        <taxon>Microcella</taxon>
    </lineage>
</organism>
<dbReference type="Proteomes" id="UP000293519">
    <property type="component" value="Unassembled WGS sequence"/>
</dbReference>
<feature type="signal peptide" evidence="1">
    <location>
        <begin position="1"/>
        <end position="48"/>
    </location>
</feature>
<proteinExistence type="predicted"/>
<evidence type="ECO:0000313" key="2">
    <source>
        <dbReference type="EMBL" id="RZS57695.1"/>
    </source>
</evidence>
<keyword evidence="3" id="KW-1185">Reference proteome</keyword>
<sequence length="323" mass="34277">MIRRRSAKEKTRETASRMLAPRRARRVAATLAGTVAFALLASACASTAGPVNPGVPISQALEQGLDWPVSAPVPERELEGPVEPIAWWNLGETRETLTFISYGSSACPFGFIGLEVEAADRVRVVFTQQAGDACTDDLRASHHVLAAPEGLTAAEVVADVEWREPRADGDDRVQQFTIMVIDPNVEPTFPPPSAAVDEYPGLPPLLPEPAPDAPPAETPLAYWLSPVLELASERELTIVTYGSSSCPVIPTVVDPGAGEGVIGVTLQERRAPDTFCTEDFAPFTSVLAVPLEAAARATTVEFTTVRTGSDAVTVSVPIVDLVG</sequence>
<dbReference type="EMBL" id="SGWW01000002">
    <property type="protein sequence ID" value="RZS57695.1"/>
    <property type="molecule type" value="Genomic_DNA"/>
</dbReference>
<gene>
    <name evidence="2" type="ORF">EV141_1413</name>
</gene>
<protein>
    <recommendedName>
        <fullName evidence="4">LppP/LprE lipoprotein</fullName>
    </recommendedName>
</protein>
<reference evidence="2 3" key="1">
    <citation type="journal article" date="2015" name="Stand. Genomic Sci.">
        <title>Genomic Encyclopedia of Bacterial and Archaeal Type Strains, Phase III: the genomes of soil and plant-associated and newly described type strains.</title>
        <authorList>
            <person name="Whitman W.B."/>
            <person name="Woyke T."/>
            <person name="Klenk H.P."/>
            <person name="Zhou Y."/>
            <person name="Lilburn T.G."/>
            <person name="Beck B.J."/>
            <person name="De Vos P."/>
            <person name="Vandamme P."/>
            <person name="Eisen J.A."/>
            <person name="Garrity G."/>
            <person name="Hugenholtz P."/>
            <person name="Kyrpides N.C."/>
        </authorList>
    </citation>
    <scope>NUCLEOTIDE SEQUENCE [LARGE SCALE GENOMIC DNA]</scope>
    <source>
        <strain evidence="2 3">CV2</strain>
    </source>
</reference>
<name>A0A4Q7LS89_9MICO</name>
<dbReference type="AlphaFoldDB" id="A0A4Q7LS89"/>
<evidence type="ECO:0000256" key="1">
    <source>
        <dbReference type="SAM" id="SignalP"/>
    </source>
</evidence>